<dbReference type="PANTHER" id="PTHR43130">
    <property type="entry name" value="ARAC-FAMILY TRANSCRIPTIONAL REGULATOR"/>
    <property type="match status" value="1"/>
</dbReference>
<gene>
    <name evidence="5" type="ORF">G1H11_18230</name>
</gene>
<sequence>MLRNVAVLVFDGVAPFELGVLCESFGVDRSAQGLPVFDFAVCANQPGRVRTSVGFDITVEHGLEVLDNADLIGIPAIPRHMVAERPDLYTEGVMTALRDAVARGSRVLSVCSGAFVLGAAGLLDDRRCTTHWMYTDELAQRYPRAKVDPDVLYVDEDPVITSAGTAAGLDACLHLWRKEFGAEMAAMVARRMVIPPHRDGGQAQFVQAPVRPTSAPTLAGIIDYMEMHLDEEMTVEGLAGMATMSPRTFARRFRAETGTTPYEWLVARRVAAAQRMLERGDDTIDAVASATGFGTAAALRHHFSRRLDTTPQAYRATFRHRTT</sequence>
<accession>A0A6N9YQN3</accession>
<dbReference type="PROSITE" id="PS00041">
    <property type="entry name" value="HTH_ARAC_FAMILY_1"/>
    <property type="match status" value="1"/>
</dbReference>
<dbReference type="InterPro" id="IPR029062">
    <property type="entry name" value="Class_I_gatase-like"/>
</dbReference>
<keyword evidence="2" id="KW-0238">DNA-binding</keyword>
<keyword evidence="3" id="KW-0804">Transcription</keyword>
<keyword evidence="1" id="KW-0805">Transcription regulation</keyword>
<dbReference type="InterPro" id="IPR002818">
    <property type="entry name" value="DJ-1/PfpI"/>
</dbReference>
<keyword evidence="6" id="KW-1185">Reference proteome</keyword>
<dbReference type="InterPro" id="IPR018060">
    <property type="entry name" value="HTH_AraC"/>
</dbReference>
<evidence type="ECO:0000313" key="6">
    <source>
        <dbReference type="Proteomes" id="UP000469185"/>
    </source>
</evidence>
<evidence type="ECO:0000259" key="4">
    <source>
        <dbReference type="PROSITE" id="PS01124"/>
    </source>
</evidence>
<feature type="domain" description="HTH araC/xylS-type" evidence="4">
    <location>
        <begin position="219"/>
        <end position="317"/>
    </location>
</feature>
<dbReference type="GO" id="GO:0003700">
    <property type="term" value="F:DNA-binding transcription factor activity"/>
    <property type="evidence" value="ECO:0007669"/>
    <property type="project" value="InterPro"/>
</dbReference>
<name>A0A6N9YQN3_9ACTN</name>
<reference evidence="5 6" key="1">
    <citation type="submission" date="2020-02" db="EMBL/GenBank/DDBJ databases">
        <authorList>
            <person name="Li X.-J."/>
            <person name="Feng X.-M."/>
        </authorList>
    </citation>
    <scope>NUCLEOTIDE SEQUENCE [LARGE SCALE GENOMIC DNA]</scope>
    <source>
        <strain evidence="5 6">CGMCC 4.7225</strain>
    </source>
</reference>
<evidence type="ECO:0000313" key="5">
    <source>
        <dbReference type="EMBL" id="NED97240.1"/>
    </source>
</evidence>
<dbReference type="Pfam" id="PF12833">
    <property type="entry name" value="HTH_18"/>
    <property type="match status" value="1"/>
</dbReference>
<dbReference type="GO" id="GO:0043565">
    <property type="term" value="F:sequence-specific DNA binding"/>
    <property type="evidence" value="ECO:0007669"/>
    <property type="project" value="InterPro"/>
</dbReference>
<protein>
    <submittedName>
        <fullName evidence="5">Helix-turn-helix domain-containing protein</fullName>
    </submittedName>
</protein>
<dbReference type="SMART" id="SM00342">
    <property type="entry name" value="HTH_ARAC"/>
    <property type="match status" value="1"/>
</dbReference>
<dbReference type="Proteomes" id="UP000469185">
    <property type="component" value="Unassembled WGS sequence"/>
</dbReference>
<dbReference type="PANTHER" id="PTHR43130:SF3">
    <property type="entry name" value="HTH-TYPE TRANSCRIPTIONAL REGULATOR RV1931C"/>
    <property type="match status" value="1"/>
</dbReference>
<dbReference type="InterPro" id="IPR018062">
    <property type="entry name" value="HTH_AraC-typ_CS"/>
</dbReference>
<evidence type="ECO:0000256" key="1">
    <source>
        <dbReference type="ARBA" id="ARBA00023015"/>
    </source>
</evidence>
<dbReference type="Pfam" id="PF01965">
    <property type="entry name" value="DJ-1_PfpI"/>
    <property type="match status" value="1"/>
</dbReference>
<dbReference type="InterPro" id="IPR009057">
    <property type="entry name" value="Homeodomain-like_sf"/>
</dbReference>
<dbReference type="SUPFAM" id="SSF52317">
    <property type="entry name" value="Class I glutamine amidotransferase-like"/>
    <property type="match status" value="1"/>
</dbReference>
<evidence type="ECO:0000256" key="2">
    <source>
        <dbReference type="ARBA" id="ARBA00023125"/>
    </source>
</evidence>
<organism evidence="5 6">
    <name type="scientific">Phytoactinopolyspora alkaliphila</name>
    <dbReference type="NCBI Taxonomy" id="1783498"/>
    <lineage>
        <taxon>Bacteria</taxon>
        <taxon>Bacillati</taxon>
        <taxon>Actinomycetota</taxon>
        <taxon>Actinomycetes</taxon>
        <taxon>Jiangellales</taxon>
        <taxon>Jiangellaceae</taxon>
        <taxon>Phytoactinopolyspora</taxon>
    </lineage>
</organism>
<dbReference type="InterPro" id="IPR052158">
    <property type="entry name" value="INH-QAR"/>
</dbReference>
<dbReference type="Gene3D" id="1.10.10.60">
    <property type="entry name" value="Homeodomain-like"/>
    <property type="match status" value="1"/>
</dbReference>
<proteinExistence type="predicted"/>
<comment type="caution">
    <text evidence="5">The sequence shown here is derived from an EMBL/GenBank/DDBJ whole genome shotgun (WGS) entry which is preliminary data.</text>
</comment>
<dbReference type="CDD" id="cd03137">
    <property type="entry name" value="GATase1_AraC_1"/>
    <property type="match status" value="1"/>
</dbReference>
<dbReference type="AlphaFoldDB" id="A0A6N9YQN3"/>
<dbReference type="RefSeq" id="WP_163820022.1">
    <property type="nucleotide sequence ID" value="NZ_JAAGOB010000010.1"/>
</dbReference>
<evidence type="ECO:0000256" key="3">
    <source>
        <dbReference type="ARBA" id="ARBA00023163"/>
    </source>
</evidence>
<dbReference type="SUPFAM" id="SSF46689">
    <property type="entry name" value="Homeodomain-like"/>
    <property type="match status" value="2"/>
</dbReference>
<dbReference type="Gene3D" id="3.40.50.880">
    <property type="match status" value="1"/>
</dbReference>
<dbReference type="PROSITE" id="PS01124">
    <property type="entry name" value="HTH_ARAC_FAMILY_2"/>
    <property type="match status" value="1"/>
</dbReference>
<dbReference type="EMBL" id="JAAGOB010000010">
    <property type="protein sequence ID" value="NED97240.1"/>
    <property type="molecule type" value="Genomic_DNA"/>
</dbReference>